<dbReference type="AlphaFoldDB" id="A0A0F9ELC5"/>
<evidence type="ECO:0000256" key="1">
    <source>
        <dbReference type="ARBA" id="ARBA00022729"/>
    </source>
</evidence>
<dbReference type="InterPro" id="IPR029051">
    <property type="entry name" value="DUF4352"/>
</dbReference>
<dbReference type="Gene3D" id="2.60.40.1240">
    <property type="match status" value="1"/>
</dbReference>
<proteinExistence type="predicted"/>
<keyword evidence="1" id="KW-0732">Signal</keyword>
<sequence>MASKNSKTVIIIVSIVAGTFIACCVGIMFMGFLAYTTMDVEKLKKEQSVKVEASSNDTEAGESTKEAEPKKFKLGQSQQGDYWKYVPKKIKRTDKITGDFGTSKSAGSGQEYILLYITVQNITNKTQTTDFTFDPQPVLLSGKQEYKYDWDAAYNMKESERFKQNEDVAPEGTESGWLLFKIPTGKKGFKLKIEDFVWSLGM</sequence>
<gene>
    <name evidence="5" type="ORF">LCGC14_2061140</name>
</gene>
<comment type="caution">
    <text evidence="5">The sequence shown here is derived from an EMBL/GenBank/DDBJ whole genome shotgun (WGS) entry which is preliminary data.</text>
</comment>
<feature type="transmembrane region" description="Helical" evidence="3">
    <location>
        <begin position="9"/>
        <end position="35"/>
    </location>
</feature>
<reference evidence="5" key="1">
    <citation type="journal article" date="2015" name="Nature">
        <title>Complex archaea that bridge the gap between prokaryotes and eukaryotes.</title>
        <authorList>
            <person name="Spang A."/>
            <person name="Saw J.H."/>
            <person name="Jorgensen S.L."/>
            <person name="Zaremba-Niedzwiedzka K."/>
            <person name="Martijn J."/>
            <person name="Lind A.E."/>
            <person name="van Eijk R."/>
            <person name="Schleper C."/>
            <person name="Guy L."/>
            <person name="Ettema T.J."/>
        </authorList>
    </citation>
    <scope>NUCLEOTIDE SEQUENCE</scope>
</reference>
<accession>A0A0F9ELC5</accession>
<feature type="region of interest" description="Disordered" evidence="2">
    <location>
        <begin position="51"/>
        <end position="70"/>
    </location>
</feature>
<evidence type="ECO:0000256" key="2">
    <source>
        <dbReference type="SAM" id="MobiDB-lite"/>
    </source>
</evidence>
<feature type="domain" description="DUF4352" evidence="4">
    <location>
        <begin position="102"/>
        <end position="199"/>
    </location>
</feature>
<keyword evidence="3" id="KW-0472">Membrane</keyword>
<evidence type="ECO:0000256" key="3">
    <source>
        <dbReference type="SAM" id="Phobius"/>
    </source>
</evidence>
<keyword evidence="3" id="KW-0812">Transmembrane</keyword>
<evidence type="ECO:0000313" key="5">
    <source>
        <dbReference type="EMBL" id="KKL74814.1"/>
    </source>
</evidence>
<name>A0A0F9ELC5_9ZZZZ</name>
<protein>
    <recommendedName>
        <fullName evidence="4">DUF4352 domain-containing protein</fullName>
    </recommendedName>
</protein>
<evidence type="ECO:0000259" key="4">
    <source>
        <dbReference type="Pfam" id="PF11611"/>
    </source>
</evidence>
<dbReference type="Pfam" id="PF11611">
    <property type="entry name" value="DUF4352"/>
    <property type="match status" value="1"/>
</dbReference>
<dbReference type="EMBL" id="LAZR01024535">
    <property type="protein sequence ID" value="KKL74814.1"/>
    <property type="molecule type" value="Genomic_DNA"/>
</dbReference>
<organism evidence="5">
    <name type="scientific">marine sediment metagenome</name>
    <dbReference type="NCBI Taxonomy" id="412755"/>
    <lineage>
        <taxon>unclassified sequences</taxon>
        <taxon>metagenomes</taxon>
        <taxon>ecological metagenomes</taxon>
    </lineage>
</organism>
<dbReference type="PROSITE" id="PS51257">
    <property type="entry name" value="PROKAR_LIPOPROTEIN"/>
    <property type="match status" value="1"/>
</dbReference>
<keyword evidence="3" id="KW-1133">Transmembrane helix</keyword>
<dbReference type="InterPro" id="IPR029050">
    <property type="entry name" value="Immunoprotect_excell_Ig-like"/>
</dbReference>